<dbReference type="AlphaFoldDB" id="A0A7J7D7I8"/>
<protein>
    <submittedName>
        <fullName evidence="1">Uncharacterized protein</fullName>
    </submittedName>
</protein>
<evidence type="ECO:0000313" key="2">
    <source>
        <dbReference type="Proteomes" id="UP000593562"/>
    </source>
</evidence>
<name>A0A7J7D7I8_TRIWF</name>
<keyword evidence="2" id="KW-1185">Reference proteome</keyword>
<organism evidence="1 2">
    <name type="scientific">Tripterygium wilfordii</name>
    <name type="common">Thunder God vine</name>
    <dbReference type="NCBI Taxonomy" id="458696"/>
    <lineage>
        <taxon>Eukaryota</taxon>
        <taxon>Viridiplantae</taxon>
        <taxon>Streptophyta</taxon>
        <taxon>Embryophyta</taxon>
        <taxon>Tracheophyta</taxon>
        <taxon>Spermatophyta</taxon>
        <taxon>Magnoliopsida</taxon>
        <taxon>eudicotyledons</taxon>
        <taxon>Gunneridae</taxon>
        <taxon>Pentapetalae</taxon>
        <taxon>rosids</taxon>
        <taxon>fabids</taxon>
        <taxon>Celastrales</taxon>
        <taxon>Celastraceae</taxon>
        <taxon>Tripterygium</taxon>
    </lineage>
</organism>
<comment type="caution">
    <text evidence="1">The sequence shown here is derived from an EMBL/GenBank/DDBJ whole genome shotgun (WGS) entry which is preliminary data.</text>
</comment>
<reference evidence="1 2" key="1">
    <citation type="journal article" date="2020" name="Nat. Commun.">
        <title>Genome of Tripterygium wilfordii and identification of cytochrome P450 involved in triptolide biosynthesis.</title>
        <authorList>
            <person name="Tu L."/>
            <person name="Su P."/>
            <person name="Zhang Z."/>
            <person name="Gao L."/>
            <person name="Wang J."/>
            <person name="Hu T."/>
            <person name="Zhou J."/>
            <person name="Zhang Y."/>
            <person name="Zhao Y."/>
            <person name="Liu Y."/>
            <person name="Song Y."/>
            <person name="Tong Y."/>
            <person name="Lu Y."/>
            <person name="Yang J."/>
            <person name="Xu C."/>
            <person name="Jia M."/>
            <person name="Peters R.J."/>
            <person name="Huang L."/>
            <person name="Gao W."/>
        </authorList>
    </citation>
    <scope>NUCLEOTIDE SEQUENCE [LARGE SCALE GENOMIC DNA]</scope>
    <source>
        <strain evidence="2">cv. XIE 37</strain>
        <tissue evidence="1">Leaf</tissue>
    </source>
</reference>
<dbReference type="EMBL" id="JAAARO010000009">
    <property type="protein sequence ID" value="KAF5742284.1"/>
    <property type="molecule type" value="Genomic_DNA"/>
</dbReference>
<proteinExistence type="predicted"/>
<accession>A0A7J7D7I8</accession>
<dbReference type="Proteomes" id="UP000593562">
    <property type="component" value="Unassembled WGS sequence"/>
</dbReference>
<evidence type="ECO:0000313" key="1">
    <source>
        <dbReference type="EMBL" id="KAF5742284.1"/>
    </source>
</evidence>
<dbReference type="InParanoid" id="A0A7J7D7I8"/>
<gene>
    <name evidence="1" type="ORF">HS088_TW09G00328</name>
</gene>
<sequence length="115" mass="13264">MEEAMAANACLVRYRASHKRTVRFLSWRKRARRAGGSFEQSRLDSARADRNALRREMESFNNILVAGIEEWKLLKPIISGMNGTWRPQIWLTNPSLCLDVLNAFGGRFYLIVHVV</sequence>